<evidence type="ECO:0000313" key="9">
    <source>
        <dbReference type="Proteomes" id="UP000001514"/>
    </source>
</evidence>
<evidence type="ECO:0000259" key="7">
    <source>
        <dbReference type="PROSITE" id="PS51039"/>
    </source>
</evidence>
<dbReference type="Pfam" id="PF01428">
    <property type="entry name" value="zf-AN1"/>
    <property type="match status" value="1"/>
</dbReference>
<dbReference type="SMART" id="SM00259">
    <property type="entry name" value="ZnF_A20"/>
    <property type="match status" value="1"/>
</dbReference>
<proteinExistence type="predicted"/>
<sequence length="152" mass="16572">MADIDASLDHARCANNCGYYANPGTGNLCSKCFKESIKASKAKKIEGGGKQILHPDITNVKVSTGGDGGEEVEISVAETEIGPEAKADPNRCTSCNRKITLSMVFKCRCELVFCVKHRHPEDHSCHYDYREKGSKDISKANPVIKAEKIAKI</sequence>
<dbReference type="KEGG" id="smo:SELMODRAFT_94262"/>
<dbReference type="GO" id="GO:0003677">
    <property type="term" value="F:DNA binding"/>
    <property type="evidence" value="ECO:0007669"/>
    <property type="project" value="InterPro"/>
</dbReference>
<evidence type="ECO:0000256" key="5">
    <source>
        <dbReference type="PROSITE-ProRule" id="PRU00449"/>
    </source>
</evidence>
<dbReference type="Pfam" id="PF01754">
    <property type="entry name" value="zf-A20"/>
    <property type="match status" value="1"/>
</dbReference>
<evidence type="ECO:0000256" key="4">
    <source>
        <dbReference type="ARBA" id="ARBA00022833"/>
    </source>
</evidence>
<dbReference type="InterPro" id="IPR000058">
    <property type="entry name" value="Znf_AN1"/>
</dbReference>
<protein>
    <recommendedName>
        <fullName evidence="10">AN1-type domain-containing protein</fullName>
    </recommendedName>
</protein>
<dbReference type="STRING" id="88036.D8RI68"/>
<comment type="function">
    <text evidence="1">May be involved in environmental stress response.</text>
</comment>
<dbReference type="GO" id="GO:0008270">
    <property type="term" value="F:zinc ion binding"/>
    <property type="evidence" value="ECO:0007669"/>
    <property type="project" value="UniProtKB-KW"/>
</dbReference>
<gene>
    <name evidence="8" type="ORF">SELMODRAFT_94262</name>
</gene>
<dbReference type="Proteomes" id="UP000001514">
    <property type="component" value="Unassembled WGS sequence"/>
</dbReference>
<dbReference type="Gene3D" id="4.10.1110.10">
    <property type="entry name" value="AN1-like Zinc finger"/>
    <property type="match status" value="1"/>
</dbReference>
<feature type="domain" description="A20-type" evidence="6">
    <location>
        <begin position="7"/>
        <end position="41"/>
    </location>
</feature>
<dbReference type="InterPro" id="IPR050652">
    <property type="entry name" value="AN1_A20_ZnFinger"/>
</dbReference>
<keyword evidence="2" id="KW-0479">Metal-binding</keyword>
<dbReference type="EMBL" id="GL377580">
    <property type="protein sequence ID" value="EFJ28039.1"/>
    <property type="molecule type" value="Genomic_DNA"/>
</dbReference>
<dbReference type="PANTHER" id="PTHR10634:SF149">
    <property type="entry name" value="AN1-TYPE DOMAIN-CONTAINING PROTEIN-RELATED"/>
    <property type="match status" value="1"/>
</dbReference>
<dbReference type="SUPFAM" id="SSF118310">
    <property type="entry name" value="AN1-like Zinc finger"/>
    <property type="match status" value="1"/>
</dbReference>
<dbReference type="OMA" id="CHYDYRE"/>
<dbReference type="SMART" id="SM00154">
    <property type="entry name" value="ZnF_AN1"/>
    <property type="match status" value="1"/>
</dbReference>
<feature type="domain" description="AN1-type" evidence="7">
    <location>
        <begin position="86"/>
        <end position="133"/>
    </location>
</feature>
<dbReference type="Gene3D" id="1.20.5.4770">
    <property type="match status" value="1"/>
</dbReference>
<evidence type="ECO:0000256" key="2">
    <source>
        <dbReference type="ARBA" id="ARBA00022723"/>
    </source>
</evidence>
<dbReference type="Gramene" id="EFJ28039">
    <property type="protein sequence ID" value="EFJ28039"/>
    <property type="gene ID" value="SELMODRAFT_94262"/>
</dbReference>
<evidence type="ECO:0000256" key="1">
    <source>
        <dbReference type="ARBA" id="ARBA00003732"/>
    </source>
</evidence>
<dbReference type="PROSITE" id="PS51039">
    <property type="entry name" value="ZF_AN1"/>
    <property type="match status" value="1"/>
</dbReference>
<keyword evidence="9" id="KW-1185">Reference proteome</keyword>
<keyword evidence="3 5" id="KW-0863">Zinc-finger</keyword>
<accession>D8RI68</accession>
<evidence type="ECO:0008006" key="10">
    <source>
        <dbReference type="Google" id="ProtNLM"/>
    </source>
</evidence>
<name>D8RI68_SELML</name>
<dbReference type="SUPFAM" id="SSF57716">
    <property type="entry name" value="Glucocorticoid receptor-like (DNA-binding domain)"/>
    <property type="match status" value="1"/>
</dbReference>
<evidence type="ECO:0000256" key="3">
    <source>
        <dbReference type="ARBA" id="ARBA00022771"/>
    </source>
</evidence>
<dbReference type="InterPro" id="IPR035896">
    <property type="entry name" value="AN1-like_Znf"/>
</dbReference>
<dbReference type="PROSITE" id="PS51036">
    <property type="entry name" value="ZF_A20"/>
    <property type="match status" value="1"/>
</dbReference>
<dbReference type="AlphaFoldDB" id="D8RI68"/>
<keyword evidence="4" id="KW-0862">Zinc</keyword>
<evidence type="ECO:0000313" key="8">
    <source>
        <dbReference type="EMBL" id="EFJ28039.1"/>
    </source>
</evidence>
<dbReference type="InterPro" id="IPR002653">
    <property type="entry name" value="Znf_A20"/>
</dbReference>
<dbReference type="InParanoid" id="D8RI68"/>
<evidence type="ECO:0000259" key="6">
    <source>
        <dbReference type="PROSITE" id="PS51036"/>
    </source>
</evidence>
<organism evidence="9">
    <name type="scientific">Selaginella moellendorffii</name>
    <name type="common">Spikemoss</name>
    <dbReference type="NCBI Taxonomy" id="88036"/>
    <lineage>
        <taxon>Eukaryota</taxon>
        <taxon>Viridiplantae</taxon>
        <taxon>Streptophyta</taxon>
        <taxon>Embryophyta</taxon>
        <taxon>Tracheophyta</taxon>
        <taxon>Lycopodiopsida</taxon>
        <taxon>Selaginellales</taxon>
        <taxon>Selaginellaceae</taxon>
        <taxon>Selaginella</taxon>
    </lineage>
</organism>
<dbReference type="HOGENOM" id="CLU_057016_5_3_1"/>
<dbReference type="PANTHER" id="PTHR10634">
    <property type="entry name" value="AN1-TYPE ZINC FINGER PROTEIN"/>
    <property type="match status" value="1"/>
</dbReference>
<reference evidence="8 9" key="1">
    <citation type="journal article" date="2011" name="Science">
        <title>The Selaginella genome identifies genetic changes associated with the evolution of vascular plants.</title>
        <authorList>
            <person name="Banks J.A."/>
            <person name="Nishiyama T."/>
            <person name="Hasebe M."/>
            <person name="Bowman J.L."/>
            <person name="Gribskov M."/>
            <person name="dePamphilis C."/>
            <person name="Albert V.A."/>
            <person name="Aono N."/>
            <person name="Aoyama T."/>
            <person name="Ambrose B.A."/>
            <person name="Ashton N.W."/>
            <person name="Axtell M.J."/>
            <person name="Barker E."/>
            <person name="Barker M.S."/>
            <person name="Bennetzen J.L."/>
            <person name="Bonawitz N.D."/>
            <person name="Chapple C."/>
            <person name="Cheng C."/>
            <person name="Correa L.G."/>
            <person name="Dacre M."/>
            <person name="DeBarry J."/>
            <person name="Dreyer I."/>
            <person name="Elias M."/>
            <person name="Engstrom E.M."/>
            <person name="Estelle M."/>
            <person name="Feng L."/>
            <person name="Finet C."/>
            <person name="Floyd S.K."/>
            <person name="Frommer W.B."/>
            <person name="Fujita T."/>
            <person name="Gramzow L."/>
            <person name="Gutensohn M."/>
            <person name="Harholt J."/>
            <person name="Hattori M."/>
            <person name="Heyl A."/>
            <person name="Hirai T."/>
            <person name="Hiwatashi Y."/>
            <person name="Ishikawa M."/>
            <person name="Iwata M."/>
            <person name="Karol K.G."/>
            <person name="Koehler B."/>
            <person name="Kolukisaoglu U."/>
            <person name="Kubo M."/>
            <person name="Kurata T."/>
            <person name="Lalonde S."/>
            <person name="Li K."/>
            <person name="Li Y."/>
            <person name="Litt A."/>
            <person name="Lyons E."/>
            <person name="Manning G."/>
            <person name="Maruyama T."/>
            <person name="Michael T.P."/>
            <person name="Mikami K."/>
            <person name="Miyazaki S."/>
            <person name="Morinaga S."/>
            <person name="Murata T."/>
            <person name="Mueller-Roeber B."/>
            <person name="Nelson D.R."/>
            <person name="Obara M."/>
            <person name="Oguri Y."/>
            <person name="Olmstead R.G."/>
            <person name="Onodera N."/>
            <person name="Petersen B.L."/>
            <person name="Pils B."/>
            <person name="Prigge M."/>
            <person name="Rensing S.A."/>
            <person name="Riano-Pachon D.M."/>
            <person name="Roberts A.W."/>
            <person name="Sato Y."/>
            <person name="Scheller H.V."/>
            <person name="Schulz B."/>
            <person name="Schulz C."/>
            <person name="Shakirov E.V."/>
            <person name="Shibagaki N."/>
            <person name="Shinohara N."/>
            <person name="Shippen D.E."/>
            <person name="Soerensen I."/>
            <person name="Sotooka R."/>
            <person name="Sugimoto N."/>
            <person name="Sugita M."/>
            <person name="Sumikawa N."/>
            <person name="Tanurdzic M."/>
            <person name="Theissen G."/>
            <person name="Ulvskov P."/>
            <person name="Wakazuki S."/>
            <person name="Weng J.K."/>
            <person name="Willats W.W."/>
            <person name="Wipf D."/>
            <person name="Wolf P.G."/>
            <person name="Yang L."/>
            <person name="Zimmer A.D."/>
            <person name="Zhu Q."/>
            <person name="Mitros T."/>
            <person name="Hellsten U."/>
            <person name="Loque D."/>
            <person name="Otillar R."/>
            <person name="Salamov A."/>
            <person name="Schmutz J."/>
            <person name="Shapiro H."/>
            <person name="Lindquist E."/>
            <person name="Lucas S."/>
            <person name="Rokhsar D."/>
            <person name="Grigoriev I.V."/>
        </authorList>
    </citation>
    <scope>NUCLEOTIDE SEQUENCE [LARGE SCALE GENOMIC DNA]</scope>
</reference>
<dbReference type="eggNOG" id="KOG3173">
    <property type="taxonomic scope" value="Eukaryota"/>
</dbReference>